<dbReference type="Pfam" id="PF13581">
    <property type="entry name" value="HATPase_c_2"/>
    <property type="match status" value="1"/>
</dbReference>
<gene>
    <name evidence="3" type="ORF">F6J89_11570</name>
</gene>
<dbReference type="EMBL" id="JAAHFQ010000188">
    <property type="protein sequence ID" value="NER28244.1"/>
    <property type="molecule type" value="Genomic_DNA"/>
</dbReference>
<evidence type="ECO:0000313" key="3">
    <source>
        <dbReference type="EMBL" id="NER28244.1"/>
    </source>
</evidence>
<dbReference type="CDD" id="cd16936">
    <property type="entry name" value="HATPase_RsbW-like"/>
    <property type="match status" value="1"/>
</dbReference>
<comment type="caution">
    <text evidence="3">The sequence shown here is derived from an EMBL/GenBank/DDBJ whole genome shotgun (WGS) entry which is preliminary data.</text>
</comment>
<reference evidence="3" key="1">
    <citation type="submission" date="2019-11" db="EMBL/GenBank/DDBJ databases">
        <title>Genomic insights into an expanded diversity of filamentous marine cyanobacteria reveals the extraordinary biosynthetic potential of Moorea and Okeania.</title>
        <authorList>
            <person name="Ferreira Leao T."/>
            <person name="Wang M."/>
            <person name="Moss N."/>
            <person name="Da Silva R."/>
            <person name="Sanders J."/>
            <person name="Nurk S."/>
            <person name="Gurevich A."/>
            <person name="Humphrey G."/>
            <person name="Reher R."/>
            <person name="Zhu Q."/>
            <person name="Belda-Ferre P."/>
            <person name="Glukhov E."/>
            <person name="Rex R."/>
            <person name="Dorrestein P.C."/>
            <person name="Knight R."/>
            <person name="Pevzner P."/>
            <person name="Gerwick W.H."/>
            <person name="Gerwick L."/>
        </authorList>
    </citation>
    <scope>NUCLEOTIDE SEQUENCE</scope>
    <source>
        <strain evidence="3">SIO1C4</strain>
    </source>
</reference>
<dbReference type="InterPro" id="IPR036890">
    <property type="entry name" value="HATPase_C_sf"/>
</dbReference>
<name>A0A6B3NDP2_9CYAN</name>
<keyword evidence="1" id="KW-0723">Serine/threonine-protein kinase</keyword>
<dbReference type="GO" id="GO:0004674">
    <property type="term" value="F:protein serine/threonine kinase activity"/>
    <property type="evidence" value="ECO:0007669"/>
    <property type="project" value="UniProtKB-KW"/>
</dbReference>
<accession>A0A6B3NDP2</accession>
<evidence type="ECO:0000259" key="2">
    <source>
        <dbReference type="Pfam" id="PF13581"/>
    </source>
</evidence>
<keyword evidence="3" id="KW-0067">ATP-binding</keyword>
<proteinExistence type="predicted"/>
<dbReference type="InterPro" id="IPR003594">
    <property type="entry name" value="HATPase_dom"/>
</dbReference>
<dbReference type="PANTHER" id="PTHR35526">
    <property type="entry name" value="ANTI-SIGMA-F FACTOR RSBW-RELATED"/>
    <property type="match status" value="1"/>
</dbReference>
<dbReference type="GO" id="GO:0005524">
    <property type="term" value="F:ATP binding"/>
    <property type="evidence" value="ECO:0007669"/>
    <property type="project" value="UniProtKB-KW"/>
</dbReference>
<keyword evidence="3" id="KW-0547">Nucleotide-binding</keyword>
<keyword evidence="1" id="KW-0418">Kinase</keyword>
<organism evidence="3">
    <name type="scientific">Symploca sp. SIO1C4</name>
    <dbReference type="NCBI Taxonomy" id="2607765"/>
    <lineage>
        <taxon>Bacteria</taxon>
        <taxon>Bacillati</taxon>
        <taxon>Cyanobacteriota</taxon>
        <taxon>Cyanophyceae</taxon>
        <taxon>Coleofasciculales</taxon>
        <taxon>Coleofasciculaceae</taxon>
        <taxon>Symploca</taxon>
    </lineage>
</organism>
<protein>
    <submittedName>
        <fullName evidence="3">ATP-binding protein</fullName>
    </submittedName>
</protein>
<keyword evidence="1" id="KW-0808">Transferase</keyword>
<dbReference type="SUPFAM" id="SSF55874">
    <property type="entry name" value="ATPase domain of HSP90 chaperone/DNA topoisomerase II/histidine kinase"/>
    <property type="match status" value="1"/>
</dbReference>
<dbReference type="Gene3D" id="3.30.565.10">
    <property type="entry name" value="Histidine kinase-like ATPase, C-terminal domain"/>
    <property type="match status" value="1"/>
</dbReference>
<sequence length="144" mass="16945">MQQEQPLKQSRIQVESDLNTISEVLPWFEQFSAPVLPQQFCWQCQIALIEGFTNAVRHAHQHLPQTTTIDLELKLFAHCLEIRIWDQGKPFDLQAKLESLFQEDCDPLEKEGGRGLMFIKQLTDEMSYQRLSDKRNCLLMRKLR</sequence>
<dbReference type="PANTHER" id="PTHR35526:SF3">
    <property type="entry name" value="ANTI-SIGMA-F FACTOR RSBW"/>
    <property type="match status" value="1"/>
</dbReference>
<dbReference type="AlphaFoldDB" id="A0A6B3NDP2"/>
<evidence type="ECO:0000256" key="1">
    <source>
        <dbReference type="ARBA" id="ARBA00022527"/>
    </source>
</evidence>
<feature type="domain" description="Histidine kinase/HSP90-like ATPase" evidence="2">
    <location>
        <begin position="15"/>
        <end position="142"/>
    </location>
</feature>
<dbReference type="InterPro" id="IPR050267">
    <property type="entry name" value="Anti-sigma-factor_SerPK"/>
</dbReference>